<evidence type="ECO:0000256" key="1">
    <source>
        <dbReference type="ARBA" id="ARBA00023015"/>
    </source>
</evidence>
<reference evidence="5 6" key="1">
    <citation type="submission" date="2010-10" db="EMBL/GenBank/DDBJ databases">
        <title>Complete sequence of Frankia sp. EuI1c.</title>
        <authorList>
            <consortium name="US DOE Joint Genome Institute"/>
            <person name="Lucas S."/>
            <person name="Copeland A."/>
            <person name="Lapidus A."/>
            <person name="Cheng J.-F."/>
            <person name="Bruce D."/>
            <person name="Goodwin L."/>
            <person name="Pitluck S."/>
            <person name="Chertkov O."/>
            <person name="Detter J.C."/>
            <person name="Han C."/>
            <person name="Tapia R."/>
            <person name="Land M."/>
            <person name="Hauser L."/>
            <person name="Jeffries C."/>
            <person name="Kyrpides N."/>
            <person name="Ivanova N."/>
            <person name="Mikhailova N."/>
            <person name="Beauchemin N."/>
            <person name="Sen A."/>
            <person name="Sur S.A."/>
            <person name="Gtari M."/>
            <person name="Wall L."/>
            <person name="Tisa L."/>
            <person name="Woyke T."/>
        </authorList>
    </citation>
    <scope>NUCLEOTIDE SEQUENCE [LARGE SCALE GENOMIC DNA]</scope>
    <source>
        <strain evidence="6">DSM 45817 / CECT 9037 / EuI1c</strain>
    </source>
</reference>
<gene>
    <name evidence="5" type="ordered locus">FraEuI1c_3305</name>
</gene>
<evidence type="ECO:0000256" key="2">
    <source>
        <dbReference type="ARBA" id="ARBA00023125"/>
    </source>
</evidence>
<keyword evidence="1" id="KW-0805">Transcription regulation</keyword>
<accession>E3IVF3</accession>
<dbReference type="InterPro" id="IPR036390">
    <property type="entry name" value="WH_DNA-bd_sf"/>
</dbReference>
<keyword evidence="2" id="KW-0238">DNA-binding</keyword>
<dbReference type="InParanoid" id="E3IVF3"/>
<dbReference type="EMBL" id="CP002299">
    <property type="protein sequence ID" value="ADP81317.1"/>
    <property type="molecule type" value="Genomic_DNA"/>
</dbReference>
<evidence type="ECO:0000313" key="5">
    <source>
        <dbReference type="EMBL" id="ADP81317.1"/>
    </source>
</evidence>
<dbReference type="InterPro" id="IPR008920">
    <property type="entry name" value="TF_FadR/GntR_C"/>
</dbReference>
<dbReference type="FunCoup" id="E3IVF3">
    <property type="interactions" value="30"/>
</dbReference>
<name>E3IVF3_PSEI1</name>
<organism evidence="5 6">
    <name type="scientific">Pseudofrankia inefficax (strain DSM 45817 / CECT 9037 / DDB 130130 / EuI1c)</name>
    <name type="common">Frankia inefficax</name>
    <dbReference type="NCBI Taxonomy" id="298654"/>
    <lineage>
        <taxon>Bacteria</taxon>
        <taxon>Bacillati</taxon>
        <taxon>Actinomycetota</taxon>
        <taxon>Actinomycetes</taxon>
        <taxon>Frankiales</taxon>
        <taxon>Frankiaceae</taxon>
        <taxon>Pseudofrankia</taxon>
    </lineage>
</organism>
<dbReference type="GO" id="GO:0003700">
    <property type="term" value="F:DNA-binding transcription factor activity"/>
    <property type="evidence" value="ECO:0007669"/>
    <property type="project" value="InterPro"/>
</dbReference>
<evidence type="ECO:0000256" key="3">
    <source>
        <dbReference type="ARBA" id="ARBA00023163"/>
    </source>
</evidence>
<dbReference type="CDD" id="cd07377">
    <property type="entry name" value="WHTH_GntR"/>
    <property type="match status" value="1"/>
</dbReference>
<dbReference type="HOGENOM" id="CLU_017584_9_0_11"/>
<protein>
    <submittedName>
        <fullName evidence="5">Regulatory protein GntR HTH</fullName>
    </submittedName>
</protein>
<dbReference type="InterPro" id="IPR000524">
    <property type="entry name" value="Tscrpt_reg_HTH_GntR"/>
</dbReference>
<dbReference type="SUPFAM" id="SSF48008">
    <property type="entry name" value="GntR ligand-binding domain-like"/>
    <property type="match status" value="1"/>
</dbReference>
<dbReference type="Gene3D" id="1.10.10.10">
    <property type="entry name" value="Winged helix-like DNA-binding domain superfamily/Winged helix DNA-binding domain"/>
    <property type="match status" value="1"/>
</dbReference>
<evidence type="ECO:0000259" key="4">
    <source>
        <dbReference type="PROSITE" id="PS50949"/>
    </source>
</evidence>
<dbReference type="InterPro" id="IPR036388">
    <property type="entry name" value="WH-like_DNA-bd_sf"/>
</dbReference>
<dbReference type="KEGG" id="fri:FraEuI1c_3305"/>
<dbReference type="GO" id="GO:0003677">
    <property type="term" value="F:DNA binding"/>
    <property type="evidence" value="ECO:0007669"/>
    <property type="project" value="UniProtKB-KW"/>
</dbReference>
<dbReference type="SUPFAM" id="SSF46785">
    <property type="entry name" value="Winged helix' DNA-binding domain"/>
    <property type="match status" value="1"/>
</dbReference>
<dbReference type="PRINTS" id="PR00035">
    <property type="entry name" value="HTHGNTR"/>
</dbReference>
<dbReference type="Proteomes" id="UP000002484">
    <property type="component" value="Chromosome"/>
</dbReference>
<dbReference type="AlphaFoldDB" id="E3IVF3"/>
<proteinExistence type="predicted"/>
<dbReference type="PROSITE" id="PS50949">
    <property type="entry name" value="HTH_GNTR"/>
    <property type="match status" value="1"/>
</dbReference>
<evidence type="ECO:0000313" key="6">
    <source>
        <dbReference type="Proteomes" id="UP000002484"/>
    </source>
</evidence>
<dbReference type="SMART" id="SM00895">
    <property type="entry name" value="FCD"/>
    <property type="match status" value="1"/>
</dbReference>
<sequence>MGFRPVGPERTDFRIMLRVALSDASDRRTRPMAVPRVAEAVAGVLRSRIVNGELADGDLLPKQDDLMAEFGIARASLREVMRILETEGLVTVRRGNIGGAVVHAPDAGGAAYQLGLVMQSHRVTLADVSTALLNLEPLCARLAAGRDDRQQTVVPLLVALNERAEASLDTSPEEFARILSAWHRTLVEHCGNHTMYLTLAAVDRVWSYHVPREVDTAAAGGGPVPAARASLRTHLEITRVIESGDGAAAEQLTRWHLEESRTAMRPVDPTITVNLTGPPTQNLGFRSNV</sequence>
<dbReference type="PANTHER" id="PTHR43537">
    <property type="entry name" value="TRANSCRIPTIONAL REGULATOR, GNTR FAMILY"/>
    <property type="match status" value="1"/>
</dbReference>
<dbReference type="InterPro" id="IPR011711">
    <property type="entry name" value="GntR_C"/>
</dbReference>
<dbReference type="eggNOG" id="COG2186">
    <property type="taxonomic scope" value="Bacteria"/>
</dbReference>
<keyword evidence="3" id="KW-0804">Transcription</keyword>
<dbReference type="Gene3D" id="1.20.120.530">
    <property type="entry name" value="GntR ligand-binding domain-like"/>
    <property type="match status" value="1"/>
</dbReference>
<dbReference type="SMART" id="SM00345">
    <property type="entry name" value="HTH_GNTR"/>
    <property type="match status" value="1"/>
</dbReference>
<keyword evidence="6" id="KW-1185">Reference proteome</keyword>
<feature type="domain" description="HTH gntR-type" evidence="4">
    <location>
        <begin position="35"/>
        <end position="105"/>
    </location>
</feature>
<dbReference type="Pfam" id="PF07729">
    <property type="entry name" value="FCD"/>
    <property type="match status" value="1"/>
</dbReference>
<dbReference type="Pfam" id="PF00392">
    <property type="entry name" value="GntR"/>
    <property type="match status" value="1"/>
</dbReference>
<dbReference type="PANTHER" id="PTHR43537:SF24">
    <property type="entry name" value="GLUCONATE OPERON TRANSCRIPTIONAL REPRESSOR"/>
    <property type="match status" value="1"/>
</dbReference>
<dbReference type="STRING" id="298654.FraEuI1c_3305"/>